<keyword evidence="1" id="KW-0812">Transmembrane</keyword>
<accession>A0A8J3D9I5</accession>
<comment type="caution">
    <text evidence="2">The sequence shown here is derived from an EMBL/GenBank/DDBJ whole genome shotgun (WGS) entry which is preliminary data.</text>
</comment>
<name>A0A8J3D9I5_9BACT</name>
<evidence type="ECO:0000313" key="2">
    <source>
        <dbReference type="EMBL" id="GHB98544.1"/>
    </source>
</evidence>
<reference evidence="2" key="2">
    <citation type="submission" date="2020-09" db="EMBL/GenBank/DDBJ databases">
        <authorList>
            <person name="Sun Q."/>
            <person name="Kim S."/>
        </authorList>
    </citation>
    <scope>NUCLEOTIDE SEQUENCE</scope>
    <source>
        <strain evidence="2">KCTC 12870</strain>
    </source>
</reference>
<dbReference type="AlphaFoldDB" id="A0A8J3D9I5"/>
<keyword evidence="1" id="KW-1133">Transmembrane helix</keyword>
<keyword evidence="1" id="KW-0472">Membrane</keyword>
<organism evidence="2 3">
    <name type="scientific">Cerasicoccus arenae</name>
    <dbReference type="NCBI Taxonomy" id="424488"/>
    <lineage>
        <taxon>Bacteria</taxon>
        <taxon>Pseudomonadati</taxon>
        <taxon>Verrucomicrobiota</taxon>
        <taxon>Opitutia</taxon>
        <taxon>Puniceicoccales</taxon>
        <taxon>Cerasicoccaceae</taxon>
        <taxon>Cerasicoccus</taxon>
    </lineage>
</organism>
<evidence type="ECO:0000313" key="3">
    <source>
        <dbReference type="Proteomes" id="UP000642829"/>
    </source>
</evidence>
<reference evidence="2" key="1">
    <citation type="journal article" date="2014" name="Int. J. Syst. Evol. Microbiol.">
        <title>Complete genome sequence of Corynebacterium casei LMG S-19264T (=DSM 44701T), isolated from a smear-ripened cheese.</title>
        <authorList>
            <consortium name="US DOE Joint Genome Institute (JGI-PGF)"/>
            <person name="Walter F."/>
            <person name="Albersmeier A."/>
            <person name="Kalinowski J."/>
            <person name="Ruckert C."/>
        </authorList>
    </citation>
    <scope>NUCLEOTIDE SEQUENCE</scope>
    <source>
        <strain evidence="2">KCTC 12870</strain>
    </source>
</reference>
<proteinExistence type="predicted"/>
<sequence>MLGSLWMIAFVSCGTYAMISGYAVLGKILVFVGIIGSVILVSFISGIKKPRREPSRIDDGS</sequence>
<evidence type="ECO:0000256" key="1">
    <source>
        <dbReference type="SAM" id="Phobius"/>
    </source>
</evidence>
<keyword evidence="3" id="KW-1185">Reference proteome</keyword>
<dbReference type="EMBL" id="BMXG01000006">
    <property type="protein sequence ID" value="GHB98544.1"/>
    <property type="molecule type" value="Genomic_DNA"/>
</dbReference>
<gene>
    <name evidence="2" type="ORF">GCM10007047_13390</name>
</gene>
<protein>
    <submittedName>
        <fullName evidence="2">Uncharacterized protein</fullName>
    </submittedName>
</protein>
<dbReference type="Proteomes" id="UP000642829">
    <property type="component" value="Unassembled WGS sequence"/>
</dbReference>
<feature type="transmembrane region" description="Helical" evidence="1">
    <location>
        <begin position="27"/>
        <end position="47"/>
    </location>
</feature>